<dbReference type="HOGENOM" id="CLU_008325_4_1_5"/>
<evidence type="ECO:0000259" key="7">
    <source>
        <dbReference type="Pfam" id="PF04679"/>
    </source>
</evidence>
<dbReference type="Gene3D" id="2.40.50.140">
    <property type="entry name" value="Nucleic acid-binding proteins"/>
    <property type="match status" value="1"/>
</dbReference>
<feature type="region of interest" description="Disordered" evidence="5">
    <location>
        <begin position="274"/>
        <end position="293"/>
    </location>
</feature>
<dbReference type="CDD" id="cd07970">
    <property type="entry name" value="OBF_DNA_ligase_LigC"/>
    <property type="match status" value="1"/>
</dbReference>
<dbReference type="Pfam" id="PF01068">
    <property type="entry name" value="DNA_ligase_A_M"/>
    <property type="match status" value="1"/>
</dbReference>
<protein>
    <recommendedName>
        <fullName evidence="2">DNA ligase (ATP)</fullName>
        <ecNumber evidence="2">6.5.1.1</ecNumber>
    </recommendedName>
</protein>
<dbReference type="AlphaFoldDB" id="Q11EU8"/>
<proteinExistence type="inferred from homology"/>
<dbReference type="PANTHER" id="PTHR45674:SF4">
    <property type="entry name" value="DNA LIGASE 1"/>
    <property type="match status" value="1"/>
</dbReference>
<dbReference type="InterPro" id="IPR012309">
    <property type="entry name" value="DNA_ligase_ATP-dep_C"/>
</dbReference>
<dbReference type="InterPro" id="IPR050191">
    <property type="entry name" value="ATP-dep_DNA_ligase"/>
</dbReference>
<dbReference type="EC" id="6.5.1.1" evidence="2"/>
<dbReference type="GO" id="GO:0006281">
    <property type="term" value="P:DNA repair"/>
    <property type="evidence" value="ECO:0007669"/>
    <property type="project" value="InterPro"/>
</dbReference>
<evidence type="ECO:0000256" key="4">
    <source>
        <dbReference type="ARBA" id="ARBA00034003"/>
    </source>
</evidence>
<dbReference type="Gene3D" id="3.30.470.30">
    <property type="entry name" value="DNA ligase/mRNA capping enzyme"/>
    <property type="match status" value="1"/>
</dbReference>
<evidence type="ECO:0000313" key="8">
    <source>
        <dbReference type="EMBL" id="ABG64077.1"/>
    </source>
</evidence>
<dbReference type="GO" id="GO:0006310">
    <property type="term" value="P:DNA recombination"/>
    <property type="evidence" value="ECO:0007669"/>
    <property type="project" value="InterPro"/>
</dbReference>
<keyword evidence="3 8" id="KW-0436">Ligase</keyword>
<sequence>MAGRHGRNSPETINAAAALEMPIPPMEAKTVETLPEEPGWDFEPKWDGFRCLAHRDGDKIELYAKSGKPLGRYFPEVVEIVRALPGRKFILDGELVIAQGEALSFDALQLRLHPAESRIRKLARETPAMLILFDMLMKPDGESLMTAPLTARRSALESFLAQAVVSGIRLSPHTRDRREAEAWLEGAGGALDGVIAKKFDGAYESGERAMLKVKRIRSADCVVGGFRYGKDSTLVGSLLLGLFNGEGKLDHVGFTSMISNEERPALTRRLEKLKGPPGFTGKAPGGPSRWSTERSSEWEPLRHELVVEVAYDQVTGDRFRHGTRLLRWRPDKAPHQCTFEQLEHEARPGKLIEEVIRRRRDARRE</sequence>
<organism evidence="8">
    <name type="scientific">Chelativorans sp. (strain BNC1)</name>
    <dbReference type="NCBI Taxonomy" id="266779"/>
    <lineage>
        <taxon>Bacteria</taxon>
        <taxon>Pseudomonadati</taxon>
        <taxon>Pseudomonadota</taxon>
        <taxon>Alphaproteobacteria</taxon>
        <taxon>Hyphomicrobiales</taxon>
        <taxon>Phyllobacteriaceae</taxon>
        <taxon>Chelativorans</taxon>
    </lineage>
</organism>
<dbReference type="InterPro" id="IPR016059">
    <property type="entry name" value="DNA_ligase_ATP-dep_CS"/>
</dbReference>
<dbReference type="GO" id="GO:0005524">
    <property type="term" value="F:ATP binding"/>
    <property type="evidence" value="ECO:0007669"/>
    <property type="project" value="InterPro"/>
</dbReference>
<dbReference type="InterPro" id="IPR044117">
    <property type="entry name" value="OBF_LigC-like"/>
</dbReference>
<evidence type="ECO:0000259" key="6">
    <source>
        <dbReference type="Pfam" id="PF01068"/>
    </source>
</evidence>
<name>Q11EU8_CHESB</name>
<evidence type="ECO:0000256" key="2">
    <source>
        <dbReference type="ARBA" id="ARBA00012727"/>
    </source>
</evidence>
<dbReference type="STRING" id="266779.Meso_2700"/>
<dbReference type="Pfam" id="PF04679">
    <property type="entry name" value="DNA_ligase_A_C"/>
    <property type="match status" value="1"/>
</dbReference>
<dbReference type="InterPro" id="IPR012310">
    <property type="entry name" value="DNA_ligase_ATP-dep_cent"/>
</dbReference>
<feature type="domain" description="ATP-dependent DNA ligase family profile" evidence="6">
    <location>
        <begin position="36"/>
        <end position="214"/>
    </location>
</feature>
<dbReference type="InterPro" id="IPR044119">
    <property type="entry name" value="Adenylation_LigC-like"/>
</dbReference>
<dbReference type="OrthoDB" id="9770771at2"/>
<accession>Q11EU8</accession>
<dbReference type="SUPFAM" id="SSF56091">
    <property type="entry name" value="DNA ligase/mRNA capping enzyme, catalytic domain"/>
    <property type="match status" value="1"/>
</dbReference>
<reference evidence="8" key="1">
    <citation type="submission" date="2006-06" db="EMBL/GenBank/DDBJ databases">
        <title>Complete sequence of chromosome of Chelativorans sp. BNC1.</title>
        <authorList>
            <consortium name="US DOE Joint Genome Institute"/>
            <person name="Copeland A."/>
            <person name="Lucas S."/>
            <person name="Lapidus A."/>
            <person name="Barry K."/>
            <person name="Detter J.C."/>
            <person name="Glavina del Rio T."/>
            <person name="Hammon N."/>
            <person name="Israni S."/>
            <person name="Dalin E."/>
            <person name="Tice H."/>
            <person name="Pitluck S."/>
            <person name="Chertkov O."/>
            <person name="Brettin T."/>
            <person name="Bruce D."/>
            <person name="Han C."/>
            <person name="Tapia R."/>
            <person name="Gilna P."/>
            <person name="Schmutz J."/>
            <person name="Larimer F."/>
            <person name="Land M."/>
            <person name="Hauser L."/>
            <person name="Kyrpides N."/>
            <person name="Mikhailova N."/>
            <person name="Richardson P."/>
        </authorList>
    </citation>
    <scope>NUCLEOTIDE SEQUENCE</scope>
    <source>
        <strain evidence="8">BNC1</strain>
    </source>
</reference>
<dbReference type="NCBIfam" id="NF006078">
    <property type="entry name" value="PRK08224.1"/>
    <property type="match status" value="1"/>
</dbReference>
<dbReference type="InterPro" id="IPR012340">
    <property type="entry name" value="NA-bd_OB-fold"/>
</dbReference>
<dbReference type="SUPFAM" id="SSF50249">
    <property type="entry name" value="Nucleic acid-binding proteins"/>
    <property type="match status" value="1"/>
</dbReference>
<feature type="domain" description="DNA ligase ATP-dependent C-terminal" evidence="7">
    <location>
        <begin position="233"/>
        <end position="332"/>
    </location>
</feature>
<evidence type="ECO:0000256" key="3">
    <source>
        <dbReference type="ARBA" id="ARBA00022598"/>
    </source>
</evidence>
<dbReference type="PROSITE" id="PS00697">
    <property type="entry name" value="DNA_LIGASE_A1"/>
    <property type="match status" value="1"/>
</dbReference>
<dbReference type="CDD" id="cd07905">
    <property type="entry name" value="Adenylation_DNA_ligase_LigC"/>
    <property type="match status" value="1"/>
</dbReference>
<evidence type="ECO:0000256" key="5">
    <source>
        <dbReference type="SAM" id="MobiDB-lite"/>
    </source>
</evidence>
<comment type="catalytic activity">
    <reaction evidence="4">
        <text>ATP + (deoxyribonucleotide)n-3'-hydroxyl + 5'-phospho-(deoxyribonucleotide)m = (deoxyribonucleotide)n+m + AMP + diphosphate.</text>
        <dbReference type="EC" id="6.5.1.1"/>
    </reaction>
</comment>
<dbReference type="EMBL" id="CP000390">
    <property type="protein sequence ID" value="ABG64077.1"/>
    <property type="molecule type" value="Genomic_DNA"/>
</dbReference>
<gene>
    <name evidence="8" type="ordered locus">Meso_2700</name>
</gene>
<dbReference type="GO" id="GO:0003910">
    <property type="term" value="F:DNA ligase (ATP) activity"/>
    <property type="evidence" value="ECO:0007669"/>
    <property type="project" value="UniProtKB-EC"/>
</dbReference>
<evidence type="ECO:0000256" key="1">
    <source>
        <dbReference type="ARBA" id="ARBA00007572"/>
    </source>
</evidence>
<dbReference type="PANTHER" id="PTHR45674">
    <property type="entry name" value="DNA LIGASE 1/3 FAMILY MEMBER"/>
    <property type="match status" value="1"/>
</dbReference>
<dbReference type="KEGG" id="mes:Meso_2700"/>
<comment type="similarity">
    <text evidence="1">Belongs to the ATP-dependent DNA ligase family.</text>
</comment>
<dbReference type="eggNOG" id="COG1793">
    <property type="taxonomic scope" value="Bacteria"/>
</dbReference>